<dbReference type="Pfam" id="PF11579">
    <property type="entry name" value="DUF3238"/>
    <property type="match status" value="1"/>
</dbReference>
<keyword evidence="3" id="KW-0614">Plasmid</keyword>
<dbReference type="InterPro" id="IPR013783">
    <property type="entry name" value="Ig-like_fold"/>
</dbReference>
<dbReference type="RefSeq" id="WP_214813926.1">
    <property type="nucleotide sequence ID" value="NZ_CP075898.1"/>
</dbReference>
<feature type="chain" id="PRO_5047388424" evidence="1">
    <location>
        <begin position="28"/>
        <end position="463"/>
    </location>
</feature>
<evidence type="ECO:0000313" key="3">
    <source>
        <dbReference type="EMBL" id="QWB31816.1"/>
    </source>
</evidence>
<evidence type="ECO:0000256" key="1">
    <source>
        <dbReference type="SAM" id="SignalP"/>
    </source>
</evidence>
<feature type="domain" description="Fibronectin type-III" evidence="2">
    <location>
        <begin position="26"/>
        <end position="93"/>
    </location>
</feature>
<proteinExistence type="predicted"/>
<keyword evidence="1" id="KW-0732">Signal</keyword>
<dbReference type="InterPro" id="IPR021631">
    <property type="entry name" value="DUF3238"/>
</dbReference>
<dbReference type="Gene3D" id="2.60.40.10">
    <property type="entry name" value="Immunoglobulins"/>
    <property type="match status" value="2"/>
</dbReference>
<organism evidence="3 4">
    <name type="scientific">Exiguobacterium acetylicum</name>
    <name type="common">Brevibacterium acetylicum</name>
    <dbReference type="NCBI Taxonomy" id="41170"/>
    <lineage>
        <taxon>Bacteria</taxon>
        <taxon>Bacillati</taxon>
        <taxon>Bacillota</taxon>
        <taxon>Bacilli</taxon>
        <taxon>Bacillales</taxon>
        <taxon>Bacillales Family XII. Incertae Sedis</taxon>
        <taxon>Exiguobacterium</taxon>
    </lineage>
</organism>
<evidence type="ECO:0000259" key="2">
    <source>
        <dbReference type="SMART" id="SM00060"/>
    </source>
</evidence>
<sequence>MNNFNKTLCLSAISLGLLASISDETFAAESKVKAIETSSSISLSWNAKGAYHKVYEGKKLIYKGIKKKLSIKGLKPDQLYSYRVATYTKSGKLIGFSTIKTSTTKSKNQNSFNKFSANTIQDDVSSEEDAPKEVILETNVGTDYADINWGKMEDNDGVYEIYRDGDLIGSTTNLSYRDENLTPATIYTYEIVAKKEVSQEKKDEINEKIKEQNISLSSNELDGLYDRQQSIIRSIKTSENISEKELLSPVFPSFSNDSDDKSYKMSSSSISPSKRSYFFRYTTFIPDKTVKNKNFLDYLGTSYLHGDNRGYDIWSSKYRTRSDVYAGWAFGSPAIDHSPSVGQSILYKDKAGKNVIKKATASTNGIKLSKDVLSKSKVAWRVNHDVGVPFAKSYPNITYYYEGTQYSNGSMKIRGAHDNAPNHEFYWGYAYSDLTPKTVFRHTGGSFFNLVPGMKQKYFEFSM</sequence>
<dbReference type="Proteomes" id="UP000679498">
    <property type="component" value="Plasmid p1"/>
</dbReference>
<accession>A0ABX8GEM5</accession>
<gene>
    <name evidence="3" type="ORF">KKI46_16930</name>
</gene>
<feature type="domain" description="Fibronectin type-III" evidence="2">
    <location>
        <begin position="128"/>
        <end position="200"/>
    </location>
</feature>
<dbReference type="GeneID" id="88813388"/>
<reference evidence="3 4" key="1">
    <citation type="submission" date="2021-05" db="EMBL/GenBank/DDBJ databases">
        <title>Biocontrol using Exiguobacterium acetylicum SI17 against litchi downy blight caused by Peronophythora litchii.</title>
        <authorList>
            <person name="Zheng L."/>
        </authorList>
    </citation>
    <scope>NUCLEOTIDE SEQUENCE [LARGE SCALE GENOMIC DNA]</scope>
    <source>
        <strain evidence="3 4">SI17</strain>
        <plasmid evidence="3 4">p1</plasmid>
    </source>
</reference>
<keyword evidence="4" id="KW-1185">Reference proteome</keyword>
<evidence type="ECO:0000313" key="4">
    <source>
        <dbReference type="Proteomes" id="UP000679498"/>
    </source>
</evidence>
<dbReference type="SMART" id="SM00060">
    <property type="entry name" value="FN3"/>
    <property type="match status" value="2"/>
</dbReference>
<name>A0ABX8GEM5_EXIAC</name>
<geneLocation type="plasmid" evidence="3 4">
    <name>p1</name>
</geneLocation>
<protein>
    <submittedName>
        <fullName evidence="3">Fibronectin type III domain-containing protein</fullName>
    </submittedName>
</protein>
<dbReference type="SUPFAM" id="SSF49265">
    <property type="entry name" value="Fibronectin type III"/>
    <property type="match status" value="1"/>
</dbReference>
<dbReference type="EMBL" id="CP075898">
    <property type="protein sequence ID" value="QWB31816.1"/>
    <property type="molecule type" value="Genomic_DNA"/>
</dbReference>
<feature type="signal peptide" evidence="1">
    <location>
        <begin position="1"/>
        <end position="27"/>
    </location>
</feature>
<dbReference type="InterPro" id="IPR003961">
    <property type="entry name" value="FN3_dom"/>
</dbReference>
<dbReference type="InterPro" id="IPR036116">
    <property type="entry name" value="FN3_sf"/>
</dbReference>